<name>A0A223KMB7_9BACI</name>
<dbReference type="RefSeq" id="WP_066414713.1">
    <property type="nucleotide sequence ID" value="NZ_CP018866.1"/>
</dbReference>
<accession>A0A223KMB7</accession>
<protein>
    <recommendedName>
        <fullName evidence="1">Glycosyltransferase 2-like domain-containing protein</fullName>
    </recommendedName>
</protein>
<dbReference type="STRING" id="1314751.GCA_001591425_01721"/>
<feature type="domain" description="Glycosyltransferase 2-like" evidence="1">
    <location>
        <begin position="5"/>
        <end position="145"/>
    </location>
</feature>
<dbReference type="InterPro" id="IPR050834">
    <property type="entry name" value="Glycosyltransf_2"/>
</dbReference>
<evidence type="ECO:0000313" key="3">
    <source>
        <dbReference type="Proteomes" id="UP000215224"/>
    </source>
</evidence>
<dbReference type="SUPFAM" id="SSF53448">
    <property type="entry name" value="Nucleotide-diphospho-sugar transferases"/>
    <property type="match status" value="1"/>
</dbReference>
<dbReference type="InterPro" id="IPR029044">
    <property type="entry name" value="Nucleotide-diphossugar_trans"/>
</dbReference>
<dbReference type="AlphaFoldDB" id="A0A223KMB7"/>
<dbReference type="InterPro" id="IPR001173">
    <property type="entry name" value="Glyco_trans_2-like"/>
</dbReference>
<sequence length="392" mass="46398">MPDVSIIISSYNIYYQTLFTLESLSNQTFDLSKVEVILIDNGSTDNTYKLKDFKSTFQFKYIRCKENLERAGAKNKGLEHAEGSIIIFLNGEMLVEKDFISKHVSYHLINKNIIVSTNFSQQEIFTVYHPDFNENQMRKFYEQKQKYVSHDILSKETQSITELITRDEIISNNFNSYSYNSPYFTEVYKNYGFNLKQFLLPWVICVTRCISIRKDLIEKAGYFDECFKGWGSEDSEWAYRMYKKGAIFVEAPEIKVYHQEHPFNEQERSLETIQNLIKLQTIHKEIDTAILSLGFFQRFDLILLNNILREYITLTYIYKTEFNIILEYLYESLIIAPKIHMKNTSLKKGSLNKQVSLELKHYNRNELLKQYKALNALNDYPLLTKLIKYIIK</sequence>
<evidence type="ECO:0000313" key="2">
    <source>
        <dbReference type="EMBL" id="AST90650.1"/>
    </source>
</evidence>
<dbReference type="Proteomes" id="UP000215224">
    <property type="component" value="Chromosome"/>
</dbReference>
<dbReference type="Gene3D" id="3.90.550.10">
    <property type="entry name" value="Spore Coat Polysaccharide Biosynthesis Protein SpsA, Chain A"/>
    <property type="match status" value="1"/>
</dbReference>
<gene>
    <name evidence="2" type="ORF">BC6307_04815</name>
</gene>
<keyword evidence="3" id="KW-1185">Reference proteome</keyword>
<dbReference type="PANTHER" id="PTHR43685">
    <property type="entry name" value="GLYCOSYLTRANSFERASE"/>
    <property type="match status" value="1"/>
</dbReference>
<dbReference type="PANTHER" id="PTHR43685:SF2">
    <property type="entry name" value="GLYCOSYLTRANSFERASE 2-LIKE DOMAIN-CONTAINING PROTEIN"/>
    <property type="match status" value="1"/>
</dbReference>
<dbReference type="EMBL" id="CP018866">
    <property type="protein sequence ID" value="AST90650.1"/>
    <property type="molecule type" value="Genomic_DNA"/>
</dbReference>
<dbReference type="KEGG" id="bcoh:BC6307_04815"/>
<proteinExistence type="predicted"/>
<dbReference type="Pfam" id="PF00535">
    <property type="entry name" value="Glycos_transf_2"/>
    <property type="match status" value="1"/>
</dbReference>
<reference evidence="2 3" key="1">
    <citation type="submission" date="2016-12" db="EMBL/GenBank/DDBJ databases">
        <title>The whole genome sequencing and assembly of Bacillus cohnii DSM 6307T strain.</title>
        <authorList>
            <person name="Lee Y.-J."/>
            <person name="Yi H."/>
            <person name="Bahn Y.-S."/>
            <person name="Kim J.F."/>
            <person name="Lee D.-W."/>
        </authorList>
    </citation>
    <scope>NUCLEOTIDE SEQUENCE [LARGE SCALE GENOMIC DNA]</scope>
    <source>
        <strain evidence="2 3">DSM 6307</strain>
    </source>
</reference>
<evidence type="ECO:0000259" key="1">
    <source>
        <dbReference type="Pfam" id="PF00535"/>
    </source>
</evidence>
<dbReference type="CDD" id="cd00761">
    <property type="entry name" value="Glyco_tranf_GTA_type"/>
    <property type="match status" value="1"/>
</dbReference>
<organism evidence="2 3">
    <name type="scientific">Sutcliffiella cohnii</name>
    <dbReference type="NCBI Taxonomy" id="33932"/>
    <lineage>
        <taxon>Bacteria</taxon>
        <taxon>Bacillati</taxon>
        <taxon>Bacillota</taxon>
        <taxon>Bacilli</taxon>
        <taxon>Bacillales</taxon>
        <taxon>Bacillaceae</taxon>
        <taxon>Sutcliffiella</taxon>
    </lineage>
</organism>